<gene>
    <name evidence="3" type="ORF">Q5Y72_13625</name>
</gene>
<comment type="caution">
    <text evidence="3">The sequence shown here is derived from an EMBL/GenBank/DDBJ whole genome shotgun (WGS) entry which is preliminary data.</text>
</comment>
<evidence type="ECO:0000313" key="4">
    <source>
        <dbReference type="Proteomes" id="UP001224997"/>
    </source>
</evidence>
<dbReference type="Proteomes" id="UP001224997">
    <property type="component" value="Unassembled WGS sequence"/>
</dbReference>
<dbReference type="InterPro" id="IPR025711">
    <property type="entry name" value="PepSY"/>
</dbReference>
<dbReference type="RefSeq" id="WP_305963973.1">
    <property type="nucleotide sequence ID" value="NZ_JAVAMQ010000012.1"/>
</dbReference>
<feature type="chain" id="PRO_5047217964" description="PepSY domain-containing protein" evidence="1">
    <location>
        <begin position="23"/>
        <end position="115"/>
    </location>
</feature>
<name>A0ABT9JE72_9RHOB</name>
<feature type="signal peptide" evidence="1">
    <location>
        <begin position="1"/>
        <end position="22"/>
    </location>
</feature>
<evidence type="ECO:0000313" key="3">
    <source>
        <dbReference type="EMBL" id="MDP5308128.1"/>
    </source>
</evidence>
<dbReference type="Pfam" id="PF03413">
    <property type="entry name" value="PepSY"/>
    <property type="match status" value="1"/>
</dbReference>
<accession>A0ABT9JE72</accession>
<dbReference type="EMBL" id="JAVAMQ010000012">
    <property type="protein sequence ID" value="MDP5308128.1"/>
    <property type="molecule type" value="Genomic_DNA"/>
</dbReference>
<reference evidence="3 4" key="1">
    <citation type="submission" date="2023-08" db="EMBL/GenBank/DDBJ databases">
        <authorList>
            <person name="Park J.-S."/>
        </authorList>
    </citation>
    <scope>NUCLEOTIDE SEQUENCE [LARGE SCALE GENOMIC DNA]</scope>
    <source>
        <strain evidence="3 4">2205BS29-5</strain>
    </source>
</reference>
<feature type="domain" description="PepSY" evidence="2">
    <location>
        <begin position="40"/>
        <end position="104"/>
    </location>
</feature>
<protein>
    <recommendedName>
        <fullName evidence="2">PepSY domain-containing protein</fullName>
    </recommendedName>
</protein>
<keyword evidence="4" id="KW-1185">Reference proteome</keyword>
<evidence type="ECO:0000256" key="1">
    <source>
        <dbReference type="SAM" id="SignalP"/>
    </source>
</evidence>
<proteinExistence type="predicted"/>
<evidence type="ECO:0000259" key="2">
    <source>
        <dbReference type="Pfam" id="PF03413"/>
    </source>
</evidence>
<organism evidence="3 4">
    <name type="scientific">Paracoccus spongiarum</name>
    <dbReference type="NCBI Taxonomy" id="3064387"/>
    <lineage>
        <taxon>Bacteria</taxon>
        <taxon>Pseudomonadati</taxon>
        <taxon>Pseudomonadota</taxon>
        <taxon>Alphaproteobacteria</taxon>
        <taxon>Rhodobacterales</taxon>
        <taxon>Paracoccaceae</taxon>
        <taxon>Paracoccus</taxon>
    </lineage>
</organism>
<sequence length="115" mass="12409">MRALPCTLIAALLAAAPVAAQAPAPAGPPAPPPIAQFRPLPFHEIAERVADRYAGRMVAAETLPPRPAERDLGAELVYEFRLVTPQGNLLKLRIDARDGRFLEVAGRGQLQALRR</sequence>
<keyword evidence="1" id="KW-0732">Signal</keyword>